<dbReference type="EMBL" id="JAHHGZ010000030">
    <property type="protein sequence ID" value="MBW4670386.1"/>
    <property type="molecule type" value="Genomic_DNA"/>
</dbReference>
<dbReference type="AlphaFoldDB" id="A0A951QQY1"/>
<gene>
    <name evidence="3" type="ORF">KME60_23955</name>
</gene>
<dbReference type="InterPro" id="IPR013320">
    <property type="entry name" value="ConA-like_dom_sf"/>
</dbReference>
<keyword evidence="1" id="KW-1133">Transmembrane helix</keyword>
<dbReference type="Gene3D" id="2.60.120.200">
    <property type="match status" value="2"/>
</dbReference>
<organism evidence="3 4">
    <name type="scientific">Cyanomargarita calcarea GSE-NOS-MK-12-04C</name>
    <dbReference type="NCBI Taxonomy" id="2839659"/>
    <lineage>
        <taxon>Bacteria</taxon>
        <taxon>Bacillati</taxon>
        <taxon>Cyanobacteriota</taxon>
        <taxon>Cyanophyceae</taxon>
        <taxon>Nostocales</taxon>
        <taxon>Cyanomargaritaceae</taxon>
        <taxon>Cyanomargarita</taxon>
    </lineage>
</organism>
<accession>A0A951QQY1</accession>
<evidence type="ECO:0000313" key="4">
    <source>
        <dbReference type="Proteomes" id="UP000729701"/>
    </source>
</evidence>
<name>A0A951QQY1_9CYAN</name>
<feature type="transmembrane region" description="Helical" evidence="1">
    <location>
        <begin position="113"/>
        <end position="137"/>
    </location>
</feature>
<dbReference type="InterPro" id="IPR006976">
    <property type="entry name" value="VanZ-like"/>
</dbReference>
<protein>
    <submittedName>
        <fullName evidence="3">VanZ family protein</fullName>
    </submittedName>
</protein>
<feature type="transmembrane region" description="Helical" evidence="1">
    <location>
        <begin position="149"/>
        <end position="166"/>
    </location>
</feature>
<proteinExistence type="predicted"/>
<feature type="transmembrane region" description="Helical" evidence="1">
    <location>
        <begin position="400"/>
        <end position="420"/>
    </location>
</feature>
<comment type="caution">
    <text evidence="3">The sequence shown here is derived from an EMBL/GenBank/DDBJ whole genome shotgun (WGS) entry which is preliminary data.</text>
</comment>
<keyword evidence="1" id="KW-0812">Transmembrane</keyword>
<evidence type="ECO:0000259" key="2">
    <source>
        <dbReference type="Pfam" id="PF04892"/>
    </source>
</evidence>
<dbReference type="Proteomes" id="UP000729701">
    <property type="component" value="Unassembled WGS sequence"/>
</dbReference>
<feature type="domain" description="VanZ-like" evidence="2">
    <location>
        <begin position="18"/>
        <end position="125"/>
    </location>
</feature>
<sequence>MKNFTLVIASVLVVLIATLSPFNFYFPDTFSLKLIITSFDNSSSFEDVVNNILLFMPLGFSSTAVLQRKKMRFLRNFLIVTFISTGLSSLVEILQIFLSSRTPTPDDIVNNTIGGIVGMICFYMWHSKSFIYILSLIENSRLNNSIKQITLLFIGYIFIAFLISILCQSTTNLTNWNLNYPLVLGNENTGDRPWYGYISKVQIADRAFSQSEVSHLLDSKTSLNTTKQSLIADYELTDNKRYQDNTGQMPELLLQGHSSNIRNEKGVALSSSHWLKTKTPATFLNKRIRQTSEFTIFTTVATADTNQTGPARIISVSRNGLSRNFTLGQQESNLDLRIRTSITGENGADIKLNAPDIFTDTNPHNIVITYSKAAIQVYIDKLNNSYLFNLLELIPKNKKVFYYGLTFIPLGIFLGFLTLLAKKRLIFYRLLLFSGIVLPSLILEIVLVIYSGKSISIENLLMGILFIAGTMLMLRLRASRFFNQQV</sequence>
<dbReference type="NCBIfam" id="NF037970">
    <property type="entry name" value="vanZ_1"/>
    <property type="match status" value="1"/>
</dbReference>
<feature type="transmembrane region" description="Helical" evidence="1">
    <location>
        <begin position="456"/>
        <end position="474"/>
    </location>
</feature>
<keyword evidence="1" id="KW-0472">Membrane</keyword>
<dbReference type="Pfam" id="PF04892">
    <property type="entry name" value="VanZ"/>
    <property type="match status" value="1"/>
</dbReference>
<feature type="transmembrane region" description="Helical" evidence="1">
    <location>
        <begin position="78"/>
        <end position="98"/>
    </location>
</feature>
<feature type="transmembrane region" description="Helical" evidence="1">
    <location>
        <begin position="427"/>
        <end position="450"/>
    </location>
</feature>
<reference evidence="3" key="2">
    <citation type="journal article" date="2022" name="Microbiol. Resour. Announc.">
        <title>Metagenome Sequencing to Explore Phylogenomics of Terrestrial Cyanobacteria.</title>
        <authorList>
            <person name="Ward R.D."/>
            <person name="Stajich J.E."/>
            <person name="Johansen J.R."/>
            <person name="Huntemann M."/>
            <person name="Clum A."/>
            <person name="Foster B."/>
            <person name="Foster B."/>
            <person name="Roux S."/>
            <person name="Palaniappan K."/>
            <person name="Varghese N."/>
            <person name="Mukherjee S."/>
            <person name="Reddy T.B.K."/>
            <person name="Daum C."/>
            <person name="Copeland A."/>
            <person name="Chen I.A."/>
            <person name="Ivanova N.N."/>
            <person name="Kyrpides N.C."/>
            <person name="Shapiro N."/>
            <person name="Eloe-Fadrosh E.A."/>
            <person name="Pietrasiak N."/>
        </authorList>
    </citation>
    <scope>NUCLEOTIDE SEQUENCE</scope>
    <source>
        <strain evidence="3">GSE-NOS-MK-12-04C</strain>
    </source>
</reference>
<evidence type="ECO:0000313" key="3">
    <source>
        <dbReference type="EMBL" id="MBW4670386.1"/>
    </source>
</evidence>
<reference evidence="3" key="1">
    <citation type="submission" date="2021-05" db="EMBL/GenBank/DDBJ databases">
        <authorList>
            <person name="Pietrasiak N."/>
            <person name="Ward R."/>
            <person name="Stajich J.E."/>
            <person name="Kurbessoian T."/>
        </authorList>
    </citation>
    <scope>NUCLEOTIDE SEQUENCE</scope>
    <source>
        <strain evidence="3">GSE-NOS-MK-12-04C</strain>
    </source>
</reference>
<dbReference type="SUPFAM" id="SSF49899">
    <property type="entry name" value="Concanavalin A-like lectins/glucanases"/>
    <property type="match status" value="2"/>
</dbReference>
<evidence type="ECO:0000256" key="1">
    <source>
        <dbReference type="SAM" id="Phobius"/>
    </source>
</evidence>